<dbReference type="Pfam" id="PF00005">
    <property type="entry name" value="ABC_tran"/>
    <property type="match status" value="2"/>
</dbReference>
<proteinExistence type="predicted"/>
<dbReference type="AlphaFoldDB" id="A0A511NK65"/>
<dbReference type="OrthoDB" id="1521973at2"/>
<keyword evidence="1" id="KW-0677">Repeat</keyword>
<dbReference type="CDD" id="cd03221">
    <property type="entry name" value="ABCF_EF-3"/>
    <property type="match status" value="2"/>
</dbReference>
<dbReference type="InterPro" id="IPR003439">
    <property type="entry name" value="ABC_transporter-like_ATP-bd"/>
</dbReference>
<dbReference type="InterPro" id="IPR017871">
    <property type="entry name" value="ABC_transporter-like_CS"/>
</dbReference>
<dbReference type="PROSITE" id="PS50893">
    <property type="entry name" value="ABC_TRANSPORTER_2"/>
    <property type="match status" value="2"/>
</dbReference>
<evidence type="ECO:0000313" key="7">
    <source>
        <dbReference type="Proteomes" id="UP000321245"/>
    </source>
</evidence>
<evidence type="ECO:0000256" key="1">
    <source>
        <dbReference type="ARBA" id="ARBA00022737"/>
    </source>
</evidence>
<feature type="domain" description="ABC transporter" evidence="5">
    <location>
        <begin position="338"/>
        <end position="528"/>
    </location>
</feature>
<dbReference type="FunFam" id="3.40.50.300:FF:001320">
    <property type="entry name" value="Heme ABC transporter ATP-binding protein"/>
    <property type="match status" value="1"/>
</dbReference>
<dbReference type="GO" id="GO:0005524">
    <property type="term" value="F:ATP binding"/>
    <property type="evidence" value="ECO:0007669"/>
    <property type="project" value="UniProtKB-KW"/>
</dbReference>
<evidence type="ECO:0000256" key="4">
    <source>
        <dbReference type="SAM" id="MobiDB-lite"/>
    </source>
</evidence>
<name>A0A511NK65_9FLAO</name>
<gene>
    <name evidence="6" type="ORF">EB1_29890</name>
</gene>
<protein>
    <submittedName>
        <fullName evidence="6">ABC transporter ATP-binding protein</fullName>
    </submittedName>
</protein>
<dbReference type="InterPro" id="IPR027417">
    <property type="entry name" value="P-loop_NTPase"/>
</dbReference>
<keyword evidence="2" id="KW-0547">Nucleotide-binding</keyword>
<feature type="region of interest" description="Disordered" evidence="4">
    <location>
        <begin position="248"/>
        <end position="273"/>
    </location>
</feature>
<keyword evidence="3 6" id="KW-0067">ATP-binding</keyword>
<dbReference type="PROSITE" id="PS00211">
    <property type="entry name" value="ABC_TRANSPORTER_1"/>
    <property type="match status" value="2"/>
</dbReference>
<evidence type="ECO:0000256" key="3">
    <source>
        <dbReference type="ARBA" id="ARBA00022840"/>
    </source>
</evidence>
<dbReference type="STRING" id="1218108.GCA_000382425_02643"/>
<evidence type="ECO:0000256" key="2">
    <source>
        <dbReference type="ARBA" id="ARBA00022741"/>
    </source>
</evidence>
<dbReference type="GeneID" id="84650748"/>
<comment type="caution">
    <text evidence="6">The sequence shown here is derived from an EMBL/GenBank/DDBJ whole genome shotgun (WGS) entry which is preliminary data.</text>
</comment>
<dbReference type="EMBL" id="BJXC01000025">
    <property type="protein sequence ID" value="GEM53199.1"/>
    <property type="molecule type" value="Genomic_DNA"/>
</dbReference>
<dbReference type="PANTHER" id="PTHR19211">
    <property type="entry name" value="ATP-BINDING TRANSPORT PROTEIN-RELATED"/>
    <property type="match status" value="1"/>
</dbReference>
<organism evidence="6 7">
    <name type="scientific">Empedobacter brevis NBRC 14943 = ATCC 43319</name>
    <dbReference type="NCBI Taxonomy" id="1218108"/>
    <lineage>
        <taxon>Bacteria</taxon>
        <taxon>Pseudomonadati</taxon>
        <taxon>Bacteroidota</taxon>
        <taxon>Flavobacteriia</taxon>
        <taxon>Flavobacteriales</taxon>
        <taxon>Weeksellaceae</taxon>
        <taxon>Empedobacter</taxon>
    </lineage>
</organism>
<feature type="domain" description="ABC transporter" evidence="5">
    <location>
        <begin position="2"/>
        <end position="235"/>
    </location>
</feature>
<dbReference type="InterPro" id="IPR050611">
    <property type="entry name" value="ABCF"/>
</dbReference>
<reference evidence="6 7" key="1">
    <citation type="submission" date="2019-07" db="EMBL/GenBank/DDBJ databases">
        <title>Whole genome shotgun sequence of Empedobacter brevis NBRC 14943.</title>
        <authorList>
            <person name="Hosoyama A."/>
            <person name="Uohara A."/>
            <person name="Ohji S."/>
            <person name="Ichikawa N."/>
        </authorList>
    </citation>
    <scope>NUCLEOTIDE SEQUENCE [LARGE SCALE GENOMIC DNA]</scope>
    <source>
        <strain evidence="6 7">NBRC 14943</strain>
    </source>
</reference>
<dbReference type="RefSeq" id="WP_019976118.1">
    <property type="nucleotide sequence ID" value="NZ_BJXC01000025.1"/>
</dbReference>
<keyword evidence="7" id="KW-1185">Reference proteome</keyword>
<accession>A0A511NK65</accession>
<dbReference type="SUPFAM" id="SSF52540">
    <property type="entry name" value="P-loop containing nucleoside triphosphate hydrolases"/>
    <property type="match status" value="2"/>
</dbReference>
<sequence length="528" mass="60119">MLVLQNISYTHLNHDLLFSGIYLTVNKHQKIALIGNNGTGKSTLFKIIAGELHPSNGKRIADTAPYYVPQVFGQYNHLTIAQALNVDKKLNALEEILNGNINEENYTLLNDDWSIEERCANALHHWQLADCDLSQKMETLSGGQKTKVFLAGVMIHQPELILLDEPSNHMDSSGRELLYNFMQSTKSTLLVISHDKKLLQLLDTICELSKDGIKTYGGNYDFYTEQKQIERHALNQDIQSKEKALRKAKEKERETIERQQKLDSRGKNKQEKAGVAKIMMNTLRNNAENSTAKLKGVHTEKVGNISKDLRQLRTSLPGIEKMKFGFDHSMLHKGKILFTATHVNFSYDTHLFWKNDLNFQITSGERIALKGNNGSGKTTLIKLILGNLEPTNGKMYRAANTAIFIDQDYSLLNNKLNVYEQVQQFNTFALEEHEVKIRLNRFLFTKENWDKPCFALSGGERMRLLLCCLTINSKSPELIILDEPTNNLDIQNVEILTAAINQYQGSLIVVSHDEIFLENINIERTIQL</sequence>
<dbReference type="InterPro" id="IPR003593">
    <property type="entry name" value="AAA+_ATPase"/>
</dbReference>
<dbReference type="Gene3D" id="3.40.50.300">
    <property type="entry name" value="P-loop containing nucleotide triphosphate hydrolases"/>
    <property type="match status" value="2"/>
</dbReference>
<evidence type="ECO:0000313" key="6">
    <source>
        <dbReference type="EMBL" id="GEM53199.1"/>
    </source>
</evidence>
<dbReference type="Proteomes" id="UP000321245">
    <property type="component" value="Unassembled WGS sequence"/>
</dbReference>
<evidence type="ECO:0000259" key="5">
    <source>
        <dbReference type="PROSITE" id="PS50893"/>
    </source>
</evidence>
<dbReference type="PANTHER" id="PTHR19211:SF6">
    <property type="entry name" value="BLL7188 PROTEIN"/>
    <property type="match status" value="1"/>
</dbReference>
<dbReference type="SMART" id="SM00382">
    <property type="entry name" value="AAA"/>
    <property type="match status" value="2"/>
</dbReference>
<dbReference type="GO" id="GO:0016887">
    <property type="term" value="F:ATP hydrolysis activity"/>
    <property type="evidence" value="ECO:0007669"/>
    <property type="project" value="InterPro"/>
</dbReference>